<dbReference type="InterPro" id="IPR006170">
    <property type="entry name" value="PBP/GOBP"/>
</dbReference>
<dbReference type="InterPro" id="IPR036728">
    <property type="entry name" value="PBP_GOBP_sf"/>
</dbReference>
<dbReference type="PANTHER" id="PTHR21066">
    <property type="entry name" value="ODORANT-BINDING PROTEIN 59A-RELATED"/>
    <property type="match status" value="1"/>
</dbReference>
<keyword evidence="3" id="KW-0964">Secreted</keyword>
<keyword evidence="6" id="KW-1185">Reference proteome</keyword>
<name>A0A9N9QFI9_9CUCU</name>
<gene>
    <name evidence="5" type="ORF">CEUTPL_LOCUS8794</name>
</gene>
<dbReference type="GO" id="GO:0005576">
    <property type="term" value="C:extracellular region"/>
    <property type="evidence" value="ECO:0007669"/>
    <property type="project" value="UniProtKB-SubCell"/>
</dbReference>
<dbReference type="Proteomes" id="UP001152799">
    <property type="component" value="Chromosome 4"/>
</dbReference>
<comment type="subcellular location">
    <subcellularLocation>
        <location evidence="1">Secreted</location>
    </subcellularLocation>
</comment>
<accession>A0A9N9QFI9</accession>
<dbReference type="EMBL" id="OU892280">
    <property type="protein sequence ID" value="CAG9768247.1"/>
    <property type="molecule type" value="Genomic_DNA"/>
</dbReference>
<protein>
    <submittedName>
        <fullName evidence="5">Uncharacterized protein</fullName>
    </submittedName>
</protein>
<feature type="signal peptide" evidence="4">
    <location>
        <begin position="1"/>
        <end position="20"/>
    </location>
</feature>
<evidence type="ECO:0000256" key="2">
    <source>
        <dbReference type="ARBA" id="ARBA00008098"/>
    </source>
</evidence>
<feature type="chain" id="PRO_5040428450" evidence="4">
    <location>
        <begin position="21"/>
        <end position="236"/>
    </location>
</feature>
<dbReference type="Gene3D" id="1.10.238.270">
    <property type="match status" value="1"/>
</dbReference>
<evidence type="ECO:0000256" key="1">
    <source>
        <dbReference type="ARBA" id="ARBA00004613"/>
    </source>
</evidence>
<evidence type="ECO:0000256" key="3">
    <source>
        <dbReference type="ARBA" id="ARBA00022525"/>
    </source>
</evidence>
<keyword evidence="4" id="KW-0732">Signal</keyword>
<dbReference type="InterPro" id="IPR052295">
    <property type="entry name" value="Odorant-binding_protein"/>
</dbReference>
<dbReference type="Pfam" id="PF01395">
    <property type="entry name" value="PBP_GOBP"/>
    <property type="match status" value="1"/>
</dbReference>
<dbReference type="SUPFAM" id="SSF47565">
    <property type="entry name" value="Insect pheromone/odorant-binding proteins"/>
    <property type="match status" value="1"/>
</dbReference>
<evidence type="ECO:0000313" key="6">
    <source>
        <dbReference type="Proteomes" id="UP001152799"/>
    </source>
</evidence>
<dbReference type="PANTHER" id="PTHR21066:SF17">
    <property type="entry name" value="AGAP011368-PA"/>
    <property type="match status" value="1"/>
</dbReference>
<evidence type="ECO:0000313" key="5">
    <source>
        <dbReference type="EMBL" id="CAG9768247.1"/>
    </source>
</evidence>
<organism evidence="5 6">
    <name type="scientific">Ceutorhynchus assimilis</name>
    <name type="common">cabbage seed weevil</name>
    <dbReference type="NCBI Taxonomy" id="467358"/>
    <lineage>
        <taxon>Eukaryota</taxon>
        <taxon>Metazoa</taxon>
        <taxon>Ecdysozoa</taxon>
        <taxon>Arthropoda</taxon>
        <taxon>Hexapoda</taxon>
        <taxon>Insecta</taxon>
        <taxon>Pterygota</taxon>
        <taxon>Neoptera</taxon>
        <taxon>Endopterygota</taxon>
        <taxon>Coleoptera</taxon>
        <taxon>Polyphaga</taxon>
        <taxon>Cucujiformia</taxon>
        <taxon>Curculionidae</taxon>
        <taxon>Ceutorhynchinae</taxon>
        <taxon>Ceutorhynchus</taxon>
    </lineage>
</organism>
<dbReference type="AlphaFoldDB" id="A0A9N9QFI9"/>
<evidence type="ECO:0000256" key="4">
    <source>
        <dbReference type="SAM" id="SignalP"/>
    </source>
</evidence>
<dbReference type="GO" id="GO:0005549">
    <property type="term" value="F:odorant binding"/>
    <property type="evidence" value="ECO:0007669"/>
    <property type="project" value="InterPro"/>
</dbReference>
<comment type="similarity">
    <text evidence="2">Belongs to the PBP/GOBP family.</text>
</comment>
<sequence>MNKFVIYCALVFLVAVVCHGYNFEDNGFNQILYADSQEFVSSLSAALVPPRLRRDNVAASANGSYECERPFPRLKLCCGEDSLRNIDKDNMYEECFKEVTGYEVTDELYCEEFVKKKSGQICIQQCVSEKSGWVTGDGTPNADSISKFLRETFAKESWLLPHVEKIVSSCVTEVKAANANPVEYNTEGLKICLQAGVNLAYCLVTEIQLNCPADQIEDKAACDNLQERLKKRKEGL</sequence>
<dbReference type="OrthoDB" id="6622484at2759"/>
<proteinExistence type="inferred from homology"/>
<reference evidence="5" key="1">
    <citation type="submission" date="2022-01" db="EMBL/GenBank/DDBJ databases">
        <authorList>
            <person name="King R."/>
        </authorList>
    </citation>
    <scope>NUCLEOTIDE SEQUENCE</scope>
</reference>